<keyword evidence="3" id="KW-1185">Reference proteome</keyword>
<evidence type="ECO:0000313" key="3">
    <source>
        <dbReference type="Proteomes" id="UP001597319"/>
    </source>
</evidence>
<name>A0ABW5LGJ8_9FLAO</name>
<protein>
    <submittedName>
        <fullName evidence="2">Uncharacterized protein</fullName>
    </submittedName>
</protein>
<evidence type="ECO:0000313" key="2">
    <source>
        <dbReference type="EMBL" id="MFD2563958.1"/>
    </source>
</evidence>
<comment type="caution">
    <text evidence="2">The sequence shown here is derived from an EMBL/GenBank/DDBJ whole genome shotgun (WGS) entry which is preliminary data.</text>
</comment>
<feature type="signal peptide" evidence="1">
    <location>
        <begin position="1"/>
        <end position="18"/>
    </location>
</feature>
<keyword evidence="1" id="KW-0732">Signal</keyword>
<dbReference type="Proteomes" id="UP001597319">
    <property type="component" value="Unassembled WGS sequence"/>
</dbReference>
<organism evidence="2 3">
    <name type="scientific">Aquimarina rubra</name>
    <dbReference type="NCBI Taxonomy" id="1920033"/>
    <lineage>
        <taxon>Bacteria</taxon>
        <taxon>Pseudomonadati</taxon>
        <taxon>Bacteroidota</taxon>
        <taxon>Flavobacteriia</taxon>
        <taxon>Flavobacteriales</taxon>
        <taxon>Flavobacteriaceae</taxon>
        <taxon>Aquimarina</taxon>
    </lineage>
</organism>
<evidence type="ECO:0000256" key="1">
    <source>
        <dbReference type="SAM" id="SignalP"/>
    </source>
</evidence>
<feature type="chain" id="PRO_5045183176" evidence="1">
    <location>
        <begin position="19"/>
        <end position="208"/>
    </location>
</feature>
<accession>A0ABW5LGJ8</accession>
<reference evidence="3" key="1">
    <citation type="journal article" date="2019" name="Int. J. Syst. Evol. Microbiol.">
        <title>The Global Catalogue of Microorganisms (GCM) 10K type strain sequencing project: providing services to taxonomists for standard genome sequencing and annotation.</title>
        <authorList>
            <consortium name="The Broad Institute Genomics Platform"/>
            <consortium name="The Broad Institute Genome Sequencing Center for Infectious Disease"/>
            <person name="Wu L."/>
            <person name="Ma J."/>
        </authorList>
    </citation>
    <scope>NUCLEOTIDE SEQUENCE [LARGE SCALE GENOMIC DNA]</scope>
    <source>
        <strain evidence="3">KCTC 52274</strain>
    </source>
</reference>
<gene>
    <name evidence="2" type="ORF">ACFSR1_14855</name>
</gene>
<proteinExistence type="predicted"/>
<dbReference type="RefSeq" id="WP_378293811.1">
    <property type="nucleotide sequence ID" value="NZ_JBHULE010000019.1"/>
</dbReference>
<dbReference type="EMBL" id="JBHULE010000019">
    <property type="protein sequence ID" value="MFD2563958.1"/>
    <property type="molecule type" value="Genomic_DNA"/>
</dbReference>
<sequence>MKLYFSVLFLVFMNLSFSQEGFDKTNSAYETLLERISNKDTLIKNRTKYYKCSDDLSGRIEFYYQNNELRLMTHIYKQGFGNDTFLENYYVERDTLKIKSSISEEMYMNTLYKESSQGVSSTSVEKVIEVTEQRMFFKNNLTKVCFERKHGEKLSEWDQDYFNTLTFEKGVCIEDMEDVRYKYRIIRKAEKKLQSYSNRKPSCIFHMW</sequence>